<evidence type="ECO:0000256" key="1">
    <source>
        <dbReference type="ARBA" id="ARBA00022553"/>
    </source>
</evidence>
<keyword evidence="1 6" id="KW-0597">Phosphoprotein</keyword>
<accession>A0A1X7KHH9</accession>
<dbReference type="Proteomes" id="UP000193420">
    <property type="component" value="Unassembled WGS sequence"/>
</dbReference>
<evidence type="ECO:0000313" key="10">
    <source>
        <dbReference type="EMBL" id="SMG40657.1"/>
    </source>
</evidence>
<feature type="domain" description="Response regulatory" evidence="8">
    <location>
        <begin position="2"/>
        <end position="116"/>
    </location>
</feature>
<protein>
    <submittedName>
        <fullName evidence="10">DNA-binding response regulator, OmpR family, contains REC and winged-helix (WHTH) domain</fullName>
    </submittedName>
</protein>
<dbReference type="OrthoDB" id="9790442at2"/>
<evidence type="ECO:0000256" key="3">
    <source>
        <dbReference type="ARBA" id="ARBA00023015"/>
    </source>
</evidence>
<evidence type="ECO:0000256" key="7">
    <source>
        <dbReference type="PROSITE-ProRule" id="PRU01091"/>
    </source>
</evidence>
<dbReference type="CDD" id="cd00383">
    <property type="entry name" value="trans_reg_C"/>
    <property type="match status" value="1"/>
</dbReference>
<dbReference type="GO" id="GO:0032993">
    <property type="term" value="C:protein-DNA complex"/>
    <property type="evidence" value="ECO:0007669"/>
    <property type="project" value="TreeGrafter"/>
</dbReference>
<gene>
    <name evidence="10" type="ORF">SAMN03080602_02874</name>
</gene>
<dbReference type="Gene3D" id="6.10.250.690">
    <property type="match status" value="1"/>
</dbReference>
<dbReference type="GO" id="GO:0005829">
    <property type="term" value="C:cytosol"/>
    <property type="evidence" value="ECO:0007669"/>
    <property type="project" value="TreeGrafter"/>
</dbReference>
<reference evidence="11" key="1">
    <citation type="submission" date="2017-04" db="EMBL/GenBank/DDBJ databases">
        <authorList>
            <person name="Varghese N."/>
            <person name="Submissions S."/>
        </authorList>
    </citation>
    <scope>NUCLEOTIDE SEQUENCE [LARGE SCALE GENOMIC DNA]</scope>
    <source>
        <strain evidence="11">DSM 19835</strain>
    </source>
</reference>
<dbReference type="Pfam" id="PF00072">
    <property type="entry name" value="Response_reg"/>
    <property type="match status" value="1"/>
</dbReference>
<dbReference type="InterPro" id="IPR001867">
    <property type="entry name" value="OmpR/PhoB-type_DNA-bd"/>
</dbReference>
<dbReference type="RefSeq" id="WP_085499638.1">
    <property type="nucleotide sequence ID" value="NZ_FXAO01000006.1"/>
</dbReference>
<dbReference type="PROSITE" id="PS51755">
    <property type="entry name" value="OMPR_PHOB"/>
    <property type="match status" value="1"/>
</dbReference>
<dbReference type="GO" id="GO:0000976">
    <property type="term" value="F:transcription cis-regulatory region binding"/>
    <property type="evidence" value="ECO:0007669"/>
    <property type="project" value="TreeGrafter"/>
</dbReference>
<feature type="domain" description="OmpR/PhoB-type" evidence="9">
    <location>
        <begin position="124"/>
        <end position="224"/>
    </location>
</feature>
<dbReference type="AlphaFoldDB" id="A0A1X7KHH9"/>
<dbReference type="Pfam" id="PF00486">
    <property type="entry name" value="Trans_reg_C"/>
    <property type="match status" value="1"/>
</dbReference>
<organism evidence="10 11">
    <name type="scientific">Arenibacter troitsensis</name>
    <dbReference type="NCBI Taxonomy" id="188872"/>
    <lineage>
        <taxon>Bacteria</taxon>
        <taxon>Pseudomonadati</taxon>
        <taxon>Bacteroidota</taxon>
        <taxon>Flavobacteriia</taxon>
        <taxon>Flavobacteriales</taxon>
        <taxon>Flavobacteriaceae</taxon>
        <taxon>Arenibacter</taxon>
    </lineage>
</organism>
<dbReference type="EMBL" id="FXAO01000006">
    <property type="protein sequence ID" value="SMG40657.1"/>
    <property type="molecule type" value="Genomic_DNA"/>
</dbReference>
<dbReference type="PANTHER" id="PTHR48111">
    <property type="entry name" value="REGULATOR OF RPOS"/>
    <property type="match status" value="1"/>
</dbReference>
<keyword evidence="2" id="KW-0902">Two-component regulatory system</keyword>
<dbReference type="GO" id="GO:0000156">
    <property type="term" value="F:phosphorelay response regulator activity"/>
    <property type="evidence" value="ECO:0007669"/>
    <property type="project" value="TreeGrafter"/>
</dbReference>
<dbReference type="InterPro" id="IPR001789">
    <property type="entry name" value="Sig_transdc_resp-reg_receiver"/>
</dbReference>
<name>A0A1X7KHH9_9FLAO</name>
<dbReference type="Gene3D" id="1.10.10.10">
    <property type="entry name" value="Winged helix-like DNA-binding domain superfamily/Winged helix DNA-binding domain"/>
    <property type="match status" value="1"/>
</dbReference>
<dbReference type="InterPro" id="IPR011006">
    <property type="entry name" value="CheY-like_superfamily"/>
</dbReference>
<evidence type="ECO:0000313" key="11">
    <source>
        <dbReference type="Proteomes" id="UP000193420"/>
    </source>
</evidence>
<sequence length="225" mass="25696">MKLLIIEDEQEVQDDLIEFLKGENFLCEAVSTASMAKEKVYMHEYDTIILDIGLPDGTGLEVLEYLKKINRDTGVIILSAHGAIDDKISALDLGADDYLTKPFDFNELNARIKSIIRRKQFHGNNTIDFGDIRINTVSHEVAVNNTNIALTQKEYQMLLYFISNENRVITKESIVEHLWGDDTDMFDSFDFIYGHIKNLRKKIINAGGNDYLSTIYGVGYKFQKV</sequence>
<evidence type="ECO:0000256" key="2">
    <source>
        <dbReference type="ARBA" id="ARBA00023012"/>
    </source>
</evidence>
<evidence type="ECO:0000256" key="4">
    <source>
        <dbReference type="ARBA" id="ARBA00023125"/>
    </source>
</evidence>
<dbReference type="PROSITE" id="PS50110">
    <property type="entry name" value="RESPONSE_REGULATORY"/>
    <property type="match status" value="1"/>
</dbReference>
<evidence type="ECO:0000256" key="6">
    <source>
        <dbReference type="PROSITE-ProRule" id="PRU00169"/>
    </source>
</evidence>
<evidence type="ECO:0000259" key="8">
    <source>
        <dbReference type="PROSITE" id="PS50110"/>
    </source>
</evidence>
<dbReference type="SMART" id="SM00448">
    <property type="entry name" value="REC"/>
    <property type="match status" value="1"/>
</dbReference>
<keyword evidence="11" id="KW-1185">Reference proteome</keyword>
<keyword evidence="4 7" id="KW-0238">DNA-binding</keyword>
<dbReference type="SUPFAM" id="SSF52172">
    <property type="entry name" value="CheY-like"/>
    <property type="match status" value="1"/>
</dbReference>
<dbReference type="PANTHER" id="PTHR48111:SF22">
    <property type="entry name" value="REGULATOR OF RPOS"/>
    <property type="match status" value="1"/>
</dbReference>
<keyword evidence="3" id="KW-0805">Transcription regulation</keyword>
<dbReference type="STRING" id="188872.SAMN03080602_02874"/>
<evidence type="ECO:0000256" key="5">
    <source>
        <dbReference type="ARBA" id="ARBA00023163"/>
    </source>
</evidence>
<dbReference type="Gene3D" id="3.40.50.2300">
    <property type="match status" value="1"/>
</dbReference>
<dbReference type="SMART" id="SM00862">
    <property type="entry name" value="Trans_reg_C"/>
    <property type="match status" value="1"/>
</dbReference>
<feature type="modified residue" description="4-aspartylphosphate" evidence="6">
    <location>
        <position position="51"/>
    </location>
</feature>
<feature type="DNA-binding region" description="OmpR/PhoB-type" evidence="7">
    <location>
        <begin position="124"/>
        <end position="224"/>
    </location>
</feature>
<dbReference type="GO" id="GO:0006355">
    <property type="term" value="P:regulation of DNA-templated transcription"/>
    <property type="evidence" value="ECO:0007669"/>
    <property type="project" value="InterPro"/>
</dbReference>
<dbReference type="InterPro" id="IPR036388">
    <property type="entry name" value="WH-like_DNA-bd_sf"/>
</dbReference>
<proteinExistence type="predicted"/>
<keyword evidence="5" id="KW-0804">Transcription</keyword>
<dbReference type="InterPro" id="IPR039420">
    <property type="entry name" value="WalR-like"/>
</dbReference>
<evidence type="ECO:0000259" key="9">
    <source>
        <dbReference type="PROSITE" id="PS51755"/>
    </source>
</evidence>